<dbReference type="OrthoDB" id="9776727at2"/>
<dbReference type="Gene3D" id="3.30.565.10">
    <property type="entry name" value="Histidine kinase-like ATPase, C-terminal domain"/>
    <property type="match status" value="1"/>
</dbReference>
<feature type="domain" description="PAS" evidence="10">
    <location>
        <begin position="56"/>
        <end position="100"/>
    </location>
</feature>
<organism evidence="11 12">
    <name type="scientific">Leptospirillum ferriphilum YSK</name>
    <dbReference type="NCBI Taxonomy" id="1441628"/>
    <lineage>
        <taxon>Bacteria</taxon>
        <taxon>Pseudomonadati</taxon>
        <taxon>Nitrospirota</taxon>
        <taxon>Nitrospiria</taxon>
        <taxon>Nitrospirales</taxon>
        <taxon>Nitrospiraceae</taxon>
        <taxon>Leptospirillum</taxon>
    </lineage>
</organism>
<dbReference type="InterPro" id="IPR000014">
    <property type="entry name" value="PAS"/>
</dbReference>
<evidence type="ECO:0000256" key="2">
    <source>
        <dbReference type="ARBA" id="ARBA00012438"/>
    </source>
</evidence>
<dbReference type="PROSITE" id="PS50112">
    <property type="entry name" value="PAS"/>
    <property type="match status" value="1"/>
</dbReference>
<evidence type="ECO:0000256" key="6">
    <source>
        <dbReference type="ARBA" id="ARBA00022777"/>
    </source>
</evidence>
<dbReference type="RefSeq" id="WP_038504338.1">
    <property type="nucleotide sequence ID" value="NZ_CP007243.1"/>
</dbReference>
<keyword evidence="6" id="KW-0418">Kinase</keyword>
<proteinExistence type="predicted"/>
<keyword evidence="3" id="KW-0597">Phosphoprotein</keyword>
<evidence type="ECO:0000259" key="9">
    <source>
        <dbReference type="PROSITE" id="PS50109"/>
    </source>
</evidence>
<keyword evidence="4" id="KW-0808">Transferase</keyword>
<name>A0A059XS45_9BACT</name>
<evidence type="ECO:0000313" key="12">
    <source>
        <dbReference type="Proteomes" id="UP000027059"/>
    </source>
</evidence>
<dbReference type="SUPFAM" id="SSF55874">
    <property type="entry name" value="ATPase domain of HSP90 chaperone/DNA topoisomerase II/histidine kinase"/>
    <property type="match status" value="1"/>
</dbReference>
<evidence type="ECO:0000256" key="7">
    <source>
        <dbReference type="ARBA" id="ARBA00022840"/>
    </source>
</evidence>
<dbReference type="InterPro" id="IPR036097">
    <property type="entry name" value="HisK_dim/P_sf"/>
</dbReference>
<dbReference type="GO" id="GO:0000155">
    <property type="term" value="F:phosphorelay sensor kinase activity"/>
    <property type="evidence" value="ECO:0007669"/>
    <property type="project" value="InterPro"/>
</dbReference>
<gene>
    <name evidence="11" type="ORF">Y981_01235</name>
</gene>
<dbReference type="Gene3D" id="1.10.287.130">
    <property type="match status" value="1"/>
</dbReference>
<keyword evidence="12" id="KW-1185">Reference proteome</keyword>
<evidence type="ECO:0000313" key="11">
    <source>
        <dbReference type="EMBL" id="AIA31414.1"/>
    </source>
</evidence>
<evidence type="ECO:0000256" key="4">
    <source>
        <dbReference type="ARBA" id="ARBA00022679"/>
    </source>
</evidence>
<keyword evidence="8" id="KW-0902">Two-component regulatory system</keyword>
<dbReference type="InterPro" id="IPR004358">
    <property type="entry name" value="Sig_transdc_His_kin-like_C"/>
</dbReference>
<evidence type="ECO:0000256" key="8">
    <source>
        <dbReference type="ARBA" id="ARBA00023012"/>
    </source>
</evidence>
<dbReference type="Pfam" id="PF02518">
    <property type="entry name" value="HATPase_c"/>
    <property type="match status" value="1"/>
</dbReference>
<evidence type="ECO:0000256" key="5">
    <source>
        <dbReference type="ARBA" id="ARBA00022741"/>
    </source>
</evidence>
<dbReference type="Pfam" id="PF00512">
    <property type="entry name" value="HisKA"/>
    <property type="match status" value="1"/>
</dbReference>
<dbReference type="Gene3D" id="3.30.450.20">
    <property type="entry name" value="PAS domain"/>
    <property type="match status" value="1"/>
</dbReference>
<dbReference type="HOGENOM" id="CLU_000445_114_39_0"/>
<dbReference type="SMART" id="SM00387">
    <property type="entry name" value="HATPase_c"/>
    <property type="match status" value="1"/>
</dbReference>
<evidence type="ECO:0000256" key="1">
    <source>
        <dbReference type="ARBA" id="ARBA00000085"/>
    </source>
</evidence>
<dbReference type="KEGG" id="lfp:Y981_01235"/>
<keyword evidence="5" id="KW-0547">Nucleotide-binding</keyword>
<dbReference type="InterPro" id="IPR003661">
    <property type="entry name" value="HisK_dim/P_dom"/>
</dbReference>
<dbReference type="InterPro" id="IPR035965">
    <property type="entry name" value="PAS-like_dom_sf"/>
</dbReference>
<dbReference type="PROSITE" id="PS50109">
    <property type="entry name" value="HIS_KIN"/>
    <property type="match status" value="1"/>
</dbReference>
<dbReference type="InterPro" id="IPR005467">
    <property type="entry name" value="His_kinase_dom"/>
</dbReference>
<dbReference type="AlphaFoldDB" id="A0A059XS45"/>
<accession>A0A059XS45</accession>
<protein>
    <recommendedName>
        <fullName evidence="2">histidine kinase</fullName>
        <ecNumber evidence="2">2.7.13.3</ecNumber>
    </recommendedName>
</protein>
<dbReference type="Proteomes" id="UP000027059">
    <property type="component" value="Chromosome"/>
</dbReference>
<feature type="domain" description="Histidine kinase" evidence="9">
    <location>
        <begin position="175"/>
        <end position="389"/>
    </location>
</feature>
<evidence type="ECO:0000256" key="3">
    <source>
        <dbReference type="ARBA" id="ARBA00022553"/>
    </source>
</evidence>
<dbReference type="SMART" id="SM00388">
    <property type="entry name" value="HisKA"/>
    <property type="match status" value="1"/>
</dbReference>
<comment type="catalytic activity">
    <reaction evidence="1">
        <text>ATP + protein L-histidine = ADP + protein N-phospho-L-histidine.</text>
        <dbReference type="EC" id="2.7.13.3"/>
    </reaction>
</comment>
<reference evidence="11 12" key="2">
    <citation type="journal article" date="2015" name="Biomed. Res. Int.">
        <title>Effects of Arsenite Resistance on the Growth and Functional Gene Expression of Leptospirillum ferriphilum and Acidithiobacillus thiooxidans in Pure Culture and Coculture.</title>
        <authorList>
            <person name="Jiang H."/>
            <person name="Liang Y."/>
            <person name="Yin H."/>
            <person name="Xiao Y."/>
            <person name="Guo X."/>
            <person name="Xu Y."/>
            <person name="Hu Q."/>
            <person name="Liu H."/>
            <person name="Liu X."/>
        </authorList>
    </citation>
    <scope>NUCLEOTIDE SEQUENCE [LARGE SCALE GENOMIC DNA]</scope>
    <source>
        <strain evidence="11 12">YSK</strain>
    </source>
</reference>
<dbReference type="InterPro" id="IPR003594">
    <property type="entry name" value="HATPase_dom"/>
</dbReference>
<dbReference type="EC" id="2.7.13.3" evidence="2"/>
<dbReference type="InterPro" id="IPR036890">
    <property type="entry name" value="HATPase_C_sf"/>
</dbReference>
<dbReference type="CDD" id="cd00082">
    <property type="entry name" value="HisKA"/>
    <property type="match status" value="1"/>
</dbReference>
<dbReference type="EMBL" id="CP007243">
    <property type="protein sequence ID" value="AIA31414.1"/>
    <property type="molecule type" value="Genomic_DNA"/>
</dbReference>
<evidence type="ECO:0000259" key="10">
    <source>
        <dbReference type="PROSITE" id="PS50112"/>
    </source>
</evidence>
<keyword evidence="7" id="KW-0067">ATP-binding</keyword>
<sequence length="406" mass="44754">MPGELQERQNVSVLSEAFSTFREASDRLVSTYQGLEAKIAELSRVIREKDRALDSQGQFLDAVLKSLSTGVVVLTTGGRILWSNPRVAEWVGEQESDILGVLVDWGVWPVSDALSQTPVLWKGRSLIVNHSVVQDREGRPAGHVLILTDRTRIREMEEEVSRDRRLKEMGEMVATIAHELRNPLGSLEIFASLAQKEVSPGTPLSDWVGYMRVQVGRLDRLIGNLLSYTRPPEIVLDRMVMGEFLSRAEADFRRILEMRSRAGDPQIHLKVGGDMNAVIEADEALLYQALYNLVTNSFQVLEGRPDAEVIVEGRVSEDGTVSLSVEDNGPGISEAAKDHVCAPFFSTRPKGTGLGLSIVHNIAEAHKGSMAFDSRPGRTVFQVRFPAGKKAACPESAGRDKREVAS</sequence>
<reference evidence="12" key="1">
    <citation type="submission" date="2014-02" db="EMBL/GenBank/DDBJ databases">
        <title>Complete genome sequence and comparative genomic analysis of the nitrogen-fixing bacterium Leptospirillum ferriphilum YSK.</title>
        <authorList>
            <person name="Guo X."/>
            <person name="Yin H."/>
            <person name="Liang Y."/>
            <person name="Hu Q."/>
            <person name="Ma L."/>
            <person name="Xiao Y."/>
            <person name="Zhang X."/>
            <person name="Qiu G."/>
            <person name="Liu X."/>
        </authorList>
    </citation>
    <scope>NUCLEOTIDE SEQUENCE [LARGE SCALE GENOMIC DNA]</scope>
    <source>
        <strain evidence="12">YSK</strain>
    </source>
</reference>
<dbReference type="SUPFAM" id="SSF55785">
    <property type="entry name" value="PYP-like sensor domain (PAS domain)"/>
    <property type="match status" value="1"/>
</dbReference>
<dbReference type="PRINTS" id="PR00344">
    <property type="entry name" value="BCTRLSENSOR"/>
</dbReference>
<dbReference type="PANTHER" id="PTHR43065:SF10">
    <property type="entry name" value="PEROXIDE STRESS-ACTIVATED HISTIDINE KINASE MAK3"/>
    <property type="match status" value="1"/>
</dbReference>
<dbReference type="GO" id="GO:0005524">
    <property type="term" value="F:ATP binding"/>
    <property type="evidence" value="ECO:0007669"/>
    <property type="project" value="UniProtKB-KW"/>
</dbReference>
<dbReference type="PANTHER" id="PTHR43065">
    <property type="entry name" value="SENSOR HISTIDINE KINASE"/>
    <property type="match status" value="1"/>
</dbReference>
<dbReference type="SUPFAM" id="SSF47384">
    <property type="entry name" value="Homodimeric domain of signal transducing histidine kinase"/>
    <property type="match status" value="1"/>
</dbReference>